<organism evidence="1 2">
    <name type="scientific">Xylaria curta</name>
    <dbReference type="NCBI Taxonomy" id="42375"/>
    <lineage>
        <taxon>Eukaryota</taxon>
        <taxon>Fungi</taxon>
        <taxon>Dikarya</taxon>
        <taxon>Ascomycota</taxon>
        <taxon>Pezizomycotina</taxon>
        <taxon>Sordariomycetes</taxon>
        <taxon>Xylariomycetidae</taxon>
        <taxon>Xylariales</taxon>
        <taxon>Xylariaceae</taxon>
        <taxon>Xylaria</taxon>
    </lineage>
</organism>
<evidence type="ECO:0000313" key="2">
    <source>
        <dbReference type="Proteomes" id="UP001143856"/>
    </source>
</evidence>
<proteinExistence type="predicted"/>
<evidence type="ECO:0000313" key="1">
    <source>
        <dbReference type="EMBL" id="KAJ2996090.1"/>
    </source>
</evidence>
<keyword evidence="2" id="KW-1185">Reference proteome</keyword>
<comment type="caution">
    <text evidence="1">The sequence shown here is derived from an EMBL/GenBank/DDBJ whole genome shotgun (WGS) entry which is preliminary data.</text>
</comment>
<dbReference type="EMBL" id="JAPDGR010000108">
    <property type="protein sequence ID" value="KAJ2996090.1"/>
    <property type="molecule type" value="Genomic_DNA"/>
</dbReference>
<dbReference type="Proteomes" id="UP001143856">
    <property type="component" value="Unassembled WGS sequence"/>
</dbReference>
<sequence>MVGIPRSKGCKTCRRKKIKCDEQKPGCGQCRRGVRECEGYDQPTIFRHSSAADFVDTSCSQRPETTHFKSPPVKNVTWISGQVNAPLCNRETEARPGPACRDGTSPSRTWFPGLGCAESITGQFLEVWRSAFGNPRGAIGLARRNSGNRARHRCVAAGHVWSLALGWAGQVNSQPRLAGTGLQLYNAAIRQLRTDMTTCSPLQSLIVTTIFVTFELCQFGSKGNPGWLTHMKGIAAFLQALGPEKVSTDPYLKIFSFCRVVFIMQGLNRRRSVCAGSQMWKHGPFRNHTKSAYDQFYDLSANACELLGFVDALEKPNDGILANDVEAKQPAQVLREILDLISRLKKWMQGSNIVGFNAPLRFPSNDSAIHHRLDRARARGYPTKLPSDRSWTSETLSQQRMIYNYWTLCLELYMTVVDSSVLNPLLNNSDEFQGLLTTELKTGSSNAERAPTSLIFEECRKLASNIALNCASVCDSVHQNFGSLVTIYTLETALRWYERHSRDASQVDVELEQHCRAVLDGIRIEESKDPCPFEVSVLTDEVLRRNWC</sequence>
<protein>
    <submittedName>
        <fullName evidence="1">Uncharacterized protein</fullName>
    </submittedName>
</protein>
<gene>
    <name evidence="1" type="ORF">NUW58_g1084</name>
</gene>
<reference evidence="1" key="1">
    <citation type="submission" date="2022-10" db="EMBL/GenBank/DDBJ databases">
        <title>Genome Sequence of Xylaria curta.</title>
        <authorList>
            <person name="Buettner E."/>
        </authorList>
    </citation>
    <scope>NUCLEOTIDE SEQUENCE</scope>
    <source>
        <strain evidence="1">Babe10</strain>
    </source>
</reference>
<name>A0ACC1PLS9_9PEZI</name>
<accession>A0ACC1PLS9</accession>